<name>A0A914PIE3_9BILA</name>
<evidence type="ECO:0000313" key="2">
    <source>
        <dbReference type="WBParaSite" id="PDA_v2.g15483.t1"/>
    </source>
</evidence>
<dbReference type="Proteomes" id="UP000887578">
    <property type="component" value="Unplaced"/>
</dbReference>
<sequence length="89" mass="9691">MLLISSGNIEHLLLSNTNVHNNGTQVLANVLFELVPNVTKFAIIGPSEAFASTTLSQIVKRIDPTKLADLNLNGLTDISDVELEFMKVK</sequence>
<reference evidence="2" key="1">
    <citation type="submission" date="2022-11" db="UniProtKB">
        <authorList>
            <consortium name="WormBaseParasite"/>
        </authorList>
    </citation>
    <scope>IDENTIFICATION</scope>
</reference>
<proteinExistence type="predicted"/>
<keyword evidence="1" id="KW-1185">Reference proteome</keyword>
<organism evidence="1 2">
    <name type="scientific">Panagrolaimus davidi</name>
    <dbReference type="NCBI Taxonomy" id="227884"/>
    <lineage>
        <taxon>Eukaryota</taxon>
        <taxon>Metazoa</taxon>
        <taxon>Ecdysozoa</taxon>
        <taxon>Nematoda</taxon>
        <taxon>Chromadorea</taxon>
        <taxon>Rhabditida</taxon>
        <taxon>Tylenchina</taxon>
        <taxon>Panagrolaimomorpha</taxon>
        <taxon>Panagrolaimoidea</taxon>
        <taxon>Panagrolaimidae</taxon>
        <taxon>Panagrolaimus</taxon>
    </lineage>
</organism>
<protein>
    <submittedName>
        <fullName evidence="2">Uncharacterized protein</fullName>
    </submittedName>
</protein>
<accession>A0A914PIE3</accession>
<evidence type="ECO:0000313" key="1">
    <source>
        <dbReference type="Proteomes" id="UP000887578"/>
    </source>
</evidence>
<dbReference type="AlphaFoldDB" id="A0A914PIE3"/>
<dbReference type="WBParaSite" id="PDA_v2.g15483.t1">
    <property type="protein sequence ID" value="PDA_v2.g15483.t1"/>
    <property type="gene ID" value="PDA_v2.g15483"/>
</dbReference>